<dbReference type="GO" id="GO:0050660">
    <property type="term" value="F:flavin adenine dinucleotide binding"/>
    <property type="evidence" value="ECO:0007669"/>
    <property type="project" value="TreeGrafter"/>
</dbReference>
<dbReference type="RefSeq" id="WP_040515425.1">
    <property type="nucleotide sequence ID" value="NZ_CP045804.1"/>
</dbReference>
<evidence type="ECO:0000313" key="2">
    <source>
        <dbReference type="EMBL" id="QHN38780.1"/>
    </source>
</evidence>
<dbReference type="PRINTS" id="PR00469">
    <property type="entry name" value="PNDRDTASEII"/>
</dbReference>
<dbReference type="EMBL" id="CP045810">
    <property type="protein sequence ID" value="QHN38780.1"/>
    <property type="molecule type" value="Genomic_DNA"/>
</dbReference>
<dbReference type="GO" id="GO:0004497">
    <property type="term" value="F:monooxygenase activity"/>
    <property type="evidence" value="ECO:0007669"/>
    <property type="project" value="UniProtKB-KW"/>
</dbReference>
<accession>A0A857KGP4</accession>
<proteinExistence type="predicted"/>
<reference evidence="2" key="1">
    <citation type="journal article" date="2021" name="Nat. Microbiol.">
        <title>Cocultivation of an ultrasmall environmental parasitic bacterium with lytic ability against bacteria associated with wastewater foams.</title>
        <authorList>
            <person name="Batinovic S."/>
            <person name="Rose J.J.A."/>
            <person name="Ratcliffe J."/>
            <person name="Seviour R.J."/>
            <person name="Petrovski S."/>
        </authorList>
    </citation>
    <scope>NUCLEOTIDE SEQUENCE</scope>
    <source>
        <strain evidence="2">CON44</strain>
    </source>
</reference>
<dbReference type="PRINTS" id="PR00368">
    <property type="entry name" value="FADPNR"/>
</dbReference>
<gene>
    <name evidence="2" type="ORF">GII30_05970</name>
</gene>
<dbReference type="PANTHER" id="PTHR43539:SF78">
    <property type="entry name" value="FLAVIN-CONTAINING MONOOXYGENASE"/>
    <property type="match status" value="1"/>
</dbReference>
<dbReference type="Pfam" id="PF13738">
    <property type="entry name" value="Pyr_redox_3"/>
    <property type="match status" value="1"/>
</dbReference>
<dbReference type="Gene3D" id="3.50.50.60">
    <property type="entry name" value="FAD/NAD(P)-binding domain"/>
    <property type="match status" value="1"/>
</dbReference>
<dbReference type="SUPFAM" id="SSF51905">
    <property type="entry name" value="FAD/NAD(P)-binding domain"/>
    <property type="match status" value="2"/>
</dbReference>
<name>A0A857KGP4_9ACTN</name>
<dbReference type="PANTHER" id="PTHR43539">
    <property type="entry name" value="FLAVIN-BINDING MONOOXYGENASE-LIKE PROTEIN (AFU_ORTHOLOGUE AFUA_4G09220)"/>
    <property type="match status" value="1"/>
</dbReference>
<dbReference type="AlphaFoldDB" id="A0A857KGP4"/>
<evidence type="ECO:0000256" key="1">
    <source>
        <dbReference type="ARBA" id="ARBA00023002"/>
    </source>
</evidence>
<organism evidence="2">
    <name type="scientific">Gordonia amarae</name>
    <dbReference type="NCBI Taxonomy" id="36821"/>
    <lineage>
        <taxon>Bacteria</taxon>
        <taxon>Bacillati</taxon>
        <taxon>Actinomycetota</taxon>
        <taxon>Actinomycetes</taxon>
        <taxon>Mycobacteriales</taxon>
        <taxon>Gordoniaceae</taxon>
        <taxon>Gordonia</taxon>
    </lineage>
</organism>
<keyword evidence="2" id="KW-0503">Monooxygenase</keyword>
<dbReference type="InterPro" id="IPR036188">
    <property type="entry name" value="FAD/NAD-bd_sf"/>
</dbReference>
<dbReference type="InterPro" id="IPR050982">
    <property type="entry name" value="Auxin_biosynth/cation_transpt"/>
</dbReference>
<protein>
    <submittedName>
        <fullName evidence="2">SidA/IucD/PvdA family monooxygenase</fullName>
    </submittedName>
</protein>
<keyword evidence="1" id="KW-0560">Oxidoreductase</keyword>
<sequence>MPGGVGSGTQVRVSGERADHVDVLIIGGGQAGLSAAYFLHRHGLGDRYLLVDHSPGPGGAWQFRWPTLTLAAANRVHDLPGYGLQDALGTDCDELPAASSVPKYFGDYEQRFGLHVRRPVDVRSVRRNPPGDALRYHVALGGGAGMTTSTIINATGTWDRPFVPYVSGIDTFRGRQLHTHDYRRPEDFAGQRVLIVGAGISAIQLLIEIARKAPGVETFWCSRREPVFTDDPFTPEQGRAAVAKVEQRVRAGLPPASVVSVTGLHNTPSINAARADGILAWRPMFTAITETGVLWECADGPDEELAVDTIFWNTGFRSSLDHLAPLRLRAPGGGITMTGRLATVVADDPHVQLLGYGPSASTIGANRAGRAAAAHVADLLDTP</sequence>